<accession>A0A6N6NQ88</accession>
<organism evidence="5 6">
    <name type="scientific">Ellagibacter isourolithinifaciens</name>
    <dbReference type="NCBI Taxonomy" id="2137581"/>
    <lineage>
        <taxon>Bacteria</taxon>
        <taxon>Bacillati</taxon>
        <taxon>Actinomycetota</taxon>
        <taxon>Coriobacteriia</taxon>
        <taxon>Eggerthellales</taxon>
        <taxon>Eggerthellaceae</taxon>
        <taxon>Ellagibacter</taxon>
    </lineage>
</organism>
<sequence length="564" mass="61654">MRILAINGSPKGKQSNTWRLTSSFIEGITVQEESSHKQAPTVDALSVGALDIKPCRGCFSCWSKTPGKCCIHDDMQEIIEKILQADVVIWSFPLYYFGLPGPLKNLIDRQLPMALPFMSAEAENGGHPSRYDMSGKRTVVISTCGFYTAKGNYSCVSDLFDRLCGKDGYTAIFCGQGELFRVNELAERTNEYLSWVRKAGKEFASSAISEETRGKLDQNLFPRDVFETMANASWGVGKSGEKEDPSLVFTRQMAALYRRQAWPERDVVLDMNYTDIGKTYRIVLGEGGSHVEEEPAAGFAADFTTKINTPLSVWRSIASGEVAGDEALMRHMYSVEGDFDLMIHWDEFFGAANAGAAGSTGNTAAGAGADSAGNTAAAARGKNEVEPKTNMMLLLAPWIVFWIAASIDGFWGSLVSVAVCVLLPVLMHRTKATLYDQISGLGVGACSIALLAGAPPVLVIPASYLLFGLMWTLSCFAKVPLTAHYSKNNYNGDAALRNPIFMRTNRILTAAWGILYLVTPIWTYLIMQTDAASFVGAINSVLPALMGVFTAWFQKWYPRHIARG</sequence>
<feature type="transmembrane region" description="Helical" evidence="3">
    <location>
        <begin position="398"/>
        <end position="426"/>
    </location>
</feature>
<keyword evidence="3" id="KW-0472">Membrane</keyword>
<proteinExistence type="predicted"/>
<dbReference type="Proteomes" id="UP000468668">
    <property type="component" value="Unassembled WGS sequence"/>
</dbReference>
<evidence type="ECO:0000259" key="4">
    <source>
        <dbReference type="Pfam" id="PF02525"/>
    </source>
</evidence>
<evidence type="ECO:0000256" key="1">
    <source>
        <dbReference type="ARBA" id="ARBA00022630"/>
    </source>
</evidence>
<feature type="domain" description="Flavodoxin-like fold" evidence="4">
    <location>
        <begin position="1"/>
        <end position="149"/>
    </location>
</feature>
<evidence type="ECO:0000256" key="3">
    <source>
        <dbReference type="SAM" id="Phobius"/>
    </source>
</evidence>
<dbReference type="RefSeq" id="WP_158048920.1">
    <property type="nucleotide sequence ID" value="NZ_WAJR01000004.1"/>
</dbReference>
<keyword evidence="3" id="KW-1133">Transmembrane helix</keyword>
<dbReference type="OrthoDB" id="3189925at2"/>
<comment type="caution">
    <text evidence="5">The sequence shown here is derived from an EMBL/GenBank/DDBJ whole genome shotgun (WGS) entry which is preliminary data.</text>
</comment>
<gene>
    <name evidence="5" type="ORF">F8C90_02705</name>
</gene>
<feature type="transmembrane region" description="Helical" evidence="3">
    <location>
        <begin position="531"/>
        <end position="553"/>
    </location>
</feature>
<dbReference type="Gene3D" id="3.40.50.360">
    <property type="match status" value="1"/>
</dbReference>
<evidence type="ECO:0000313" key="6">
    <source>
        <dbReference type="Proteomes" id="UP000468668"/>
    </source>
</evidence>
<dbReference type="InterPro" id="IPR003680">
    <property type="entry name" value="Flavodoxin_fold"/>
</dbReference>
<keyword evidence="6" id="KW-1185">Reference proteome</keyword>
<evidence type="ECO:0000256" key="2">
    <source>
        <dbReference type="ARBA" id="ARBA00022643"/>
    </source>
</evidence>
<dbReference type="GeneID" id="98657311"/>
<dbReference type="SUPFAM" id="SSF55718">
    <property type="entry name" value="SCP-like"/>
    <property type="match status" value="1"/>
</dbReference>
<dbReference type="Pfam" id="PF02525">
    <property type="entry name" value="Flavodoxin_2"/>
    <property type="match status" value="1"/>
</dbReference>
<dbReference type="InterPro" id="IPR029039">
    <property type="entry name" value="Flavoprotein-like_sf"/>
</dbReference>
<evidence type="ECO:0000313" key="5">
    <source>
        <dbReference type="EMBL" id="KAB1641751.1"/>
    </source>
</evidence>
<feature type="transmembrane region" description="Helical" evidence="3">
    <location>
        <begin position="464"/>
        <end position="486"/>
    </location>
</feature>
<dbReference type="InterPro" id="IPR036527">
    <property type="entry name" value="SCP2_sterol-bd_dom_sf"/>
</dbReference>
<dbReference type="AlphaFoldDB" id="A0A6N6NQ88"/>
<keyword evidence="2" id="KW-0288">FMN</keyword>
<name>A0A6N6NQ88_9ACTN</name>
<dbReference type="EMBL" id="WAJR01000004">
    <property type="protein sequence ID" value="KAB1641751.1"/>
    <property type="molecule type" value="Genomic_DNA"/>
</dbReference>
<dbReference type="PANTHER" id="PTHR43278">
    <property type="entry name" value="NAD(P)H-DEPENDENT FMN-CONTAINING OXIDOREDUCTASE YWQN-RELATED"/>
    <property type="match status" value="1"/>
</dbReference>
<dbReference type="InterPro" id="IPR051796">
    <property type="entry name" value="ISF_SsuE-like"/>
</dbReference>
<dbReference type="PANTHER" id="PTHR43278:SF2">
    <property type="entry name" value="IRON-SULFUR FLAVOPROTEIN"/>
    <property type="match status" value="1"/>
</dbReference>
<keyword evidence="1" id="KW-0285">Flavoprotein</keyword>
<reference evidence="5 6" key="1">
    <citation type="submission" date="2019-09" db="EMBL/GenBank/DDBJ databases">
        <title>Whole genome shotgun sequencing (WGS) of Ellagibacter isourolithinifaciens DSM 104140(T) and Adlercreutzia muris DSM 29508(T).</title>
        <authorList>
            <person name="Stoll D.A."/>
            <person name="Danylec N."/>
            <person name="Huch M."/>
        </authorList>
    </citation>
    <scope>NUCLEOTIDE SEQUENCE [LARGE SCALE GENOMIC DNA]</scope>
    <source>
        <strain evidence="5 6">DSM 104140</strain>
    </source>
</reference>
<keyword evidence="3" id="KW-0812">Transmembrane</keyword>
<feature type="transmembrane region" description="Helical" evidence="3">
    <location>
        <begin position="438"/>
        <end position="458"/>
    </location>
</feature>
<feature type="transmembrane region" description="Helical" evidence="3">
    <location>
        <begin position="507"/>
        <end position="525"/>
    </location>
</feature>
<dbReference type="SUPFAM" id="SSF52218">
    <property type="entry name" value="Flavoproteins"/>
    <property type="match status" value="1"/>
</dbReference>
<protein>
    <submittedName>
        <fullName evidence="5">NAD(P)H dehydrogenase</fullName>
    </submittedName>
</protein>